<dbReference type="HOGENOM" id="CLU_2083093_0_0_0"/>
<sequence length="117" mass="12791">MHGQVLLRPNFSAFIHQLIERLTQLSTHYSPGSLLCLPTDRAARDALLRLTHAIALAADDTRWAVVRGHSACTCAAANLSDFMGNAEFVGLHTFLLVPALGRAMPCRQPHYQGQCPV</sequence>
<name>A7NI24_ROSCS</name>
<reference evidence="1 2" key="1">
    <citation type="submission" date="2007-08" db="EMBL/GenBank/DDBJ databases">
        <title>Complete sequence of Roseiflexus castenholzii DSM 13941.</title>
        <authorList>
            <consortium name="US DOE Joint Genome Institute"/>
            <person name="Copeland A."/>
            <person name="Lucas S."/>
            <person name="Lapidus A."/>
            <person name="Barry K."/>
            <person name="Glavina del Rio T."/>
            <person name="Dalin E."/>
            <person name="Tice H."/>
            <person name="Pitluck S."/>
            <person name="Thompson L.S."/>
            <person name="Brettin T."/>
            <person name="Bruce D."/>
            <person name="Detter J.C."/>
            <person name="Han C."/>
            <person name="Tapia R."/>
            <person name="Schmutz J."/>
            <person name="Larimer F."/>
            <person name="Land M."/>
            <person name="Hauser L."/>
            <person name="Kyrpides N."/>
            <person name="Mikhailova N."/>
            <person name="Bryant D.A."/>
            <person name="Hanada S."/>
            <person name="Tsukatani Y."/>
            <person name="Richardson P."/>
        </authorList>
    </citation>
    <scope>NUCLEOTIDE SEQUENCE [LARGE SCALE GENOMIC DNA]</scope>
    <source>
        <strain evidence="2">DSM 13941 / HLO8</strain>
    </source>
</reference>
<proteinExistence type="predicted"/>
<organism evidence="1 2">
    <name type="scientific">Roseiflexus castenholzii (strain DSM 13941 / HLO8)</name>
    <dbReference type="NCBI Taxonomy" id="383372"/>
    <lineage>
        <taxon>Bacteria</taxon>
        <taxon>Bacillati</taxon>
        <taxon>Chloroflexota</taxon>
        <taxon>Chloroflexia</taxon>
        <taxon>Chloroflexales</taxon>
        <taxon>Roseiflexineae</taxon>
        <taxon>Roseiflexaceae</taxon>
        <taxon>Roseiflexus</taxon>
    </lineage>
</organism>
<gene>
    <name evidence="1" type="ordered locus">Rcas_1016</name>
</gene>
<dbReference type="AlphaFoldDB" id="A7NI24"/>
<dbReference type="EMBL" id="CP000804">
    <property type="protein sequence ID" value="ABU57124.1"/>
    <property type="molecule type" value="Genomic_DNA"/>
</dbReference>
<evidence type="ECO:0000313" key="2">
    <source>
        <dbReference type="Proteomes" id="UP000000263"/>
    </source>
</evidence>
<evidence type="ECO:0000313" key="1">
    <source>
        <dbReference type="EMBL" id="ABU57124.1"/>
    </source>
</evidence>
<dbReference type="Proteomes" id="UP000000263">
    <property type="component" value="Chromosome"/>
</dbReference>
<dbReference type="KEGG" id="rca:Rcas_1016"/>
<protein>
    <submittedName>
        <fullName evidence="1">Uncharacterized protein</fullName>
    </submittedName>
</protein>
<accession>A7NI24</accession>
<dbReference type="STRING" id="383372.Rcas_1016"/>
<keyword evidence="2" id="KW-1185">Reference proteome</keyword>